<evidence type="ECO:0000256" key="1">
    <source>
        <dbReference type="SAM" id="MobiDB-lite"/>
    </source>
</evidence>
<dbReference type="Pfam" id="PF12783">
    <property type="entry name" value="Sec7-like_HUS"/>
    <property type="match status" value="1"/>
</dbReference>
<dbReference type="Gene3D" id="1.10.1000.11">
    <property type="entry name" value="Arf Nucleotide-binding Site Opener,domain 2"/>
    <property type="match status" value="1"/>
</dbReference>
<feature type="region of interest" description="Disordered" evidence="1">
    <location>
        <begin position="270"/>
        <end position="289"/>
    </location>
</feature>
<evidence type="ECO:0000313" key="4">
    <source>
        <dbReference type="Proteomes" id="UP001214415"/>
    </source>
</evidence>
<dbReference type="GO" id="GO:0032012">
    <property type="term" value="P:regulation of ARF protein signal transduction"/>
    <property type="evidence" value="ECO:0007669"/>
    <property type="project" value="InterPro"/>
</dbReference>
<dbReference type="EMBL" id="CP119903">
    <property type="protein sequence ID" value="WFD23718.1"/>
    <property type="molecule type" value="Genomic_DNA"/>
</dbReference>
<gene>
    <name evidence="3" type="primary">GEA2</name>
    <name evidence="3" type="ORF">MEQU1_002412</name>
</gene>
<dbReference type="Pfam" id="PF01369">
    <property type="entry name" value="Sec7"/>
    <property type="match status" value="1"/>
</dbReference>
<reference evidence="3" key="1">
    <citation type="submission" date="2023-03" db="EMBL/GenBank/DDBJ databases">
        <title>Mating type loci evolution in Malassezia.</title>
        <authorList>
            <person name="Coelho M.A."/>
        </authorList>
    </citation>
    <scope>NUCLEOTIDE SEQUENCE</scope>
    <source>
        <strain evidence="3">CBS 12830</strain>
    </source>
</reference>
<dbReference type="InterPro" id="IPR023394">
    <property type="entry name" value="Sec7_C_sf"/>
</dbReference>
<sequence length="1571" mass="169935">MQDRTCETPAGGALRLVLRHVHAVTSAMRTSPRWMQAGSPPNALLSSATTSTAALSLTRAAYVLARADLPRGDGAPDDEAERAAEPANVGLLGGFTVLRAQLRLVPDVQALPLPLLLTHFLGVIVSARTSGAVTQVALEAITSFLDRGLFRTTSVGLERAVQDVAHAASHCRFEPSDAGRDEVVLLSILDLMYALVCGRAINEDGSRGSPLVDMLGDESVCELMETCLSMCCQTRLSTALRRTAEQKMICMLREIFSRLATMPLDKDEAYAASGRAPEPELATLTAAPVGADADDEKRLHMAMPDPKSRSVPAAGGGDALAAGTMEGAGDEGTDAVDNTEPPATDAAPDTEASEPTPSDSRPAPESQAPAVPAQEVPPSDPILNSEGMPGAAPPVADDPARAPAVLQAPFSLLALKEVLRVVISLLDPGNLRHTMTMRLLGLSLLGALIETHSGLLARFPSLRALLEDSACRFLLQLANMEQPLLVAGSLRVLILLLQEQRTHLKMQQELVLQFLLQQLRPTQAWPEAPWRTDNEAPVPAVSLPSFRASAQGEMRELFMEALASLLDVEQDAPDVLVVLWRNYDCDMSCADLYRQVTHFLCHALFASPHGASPGRAGVPGLALVALDLVLSLVARMAERHEAHVPVDAALPNALRAQRARKEVLAAGAAAFNEKPKHGIAFLEKEGLLTQDTPAARAASLAHFLKDSALVDKRLLGDYISRAENLNVLSAFLDLFDFRDTDVAEAMRALCEAFRLPGEAQQIARITETFAHKYFLTKPPGIRSEDAVYVLAYSIIMLNTDLHNPQVTRRMTIADYQRNLRGVNDGQDFDESYLANIYDSIRRREIVMPEEQAGQLGFDYTWKELLRRARLGNELLPVPDGALDADLFRTSWRPFVASIVQAFATLQDEHLLQRVIAGCRQCAELARAYDVPDVFDYMVEHLAQATGLLDARADPSAHAPYEHEGMHITISPLSVAFGGQFKSQLAAVVLFTIAHSHGPALRTSWNSLLLCIESLLSHALLPSRMATMTGYDDEPVPVPLKSKDAAPLPSQAPAGLFSTLSSYFLSPYGSAAESMDVSEADVESTLCTLDCLASCQLDDMHEKILLLPPPALHKYVEALLARLAALPLAPEYRAAPVFWLEQLGRVLRSHPALLAVYGAQAMDCHTSRIGQAARLPPLELERAVLGALRLVAAYATAEGAAAVPNAAHAQLVRVMYALRDVPSALHASVSPAFLAGLEAVVRGQGVPVATDDERRTLLHLFSAYARVRRAPTARATLRLATHLLATPTALSLPPLIELVRDLLSSADRALWHHETSASRRTLTEKREWSEWMAAAHGASAPVLQALAQVREALPALVAAAPDPSAAWAEYWLPLIAALSQPCVSMHRPTRLVALSCLQQVVLSPSLLTPPPLARHREAMLGHILLPLLETLLAPDTARADAQVDAECADPMSSLPEAQAQVCLLVGRVWVRDVGVLLRDVPRDVEAAGAQRVVRLWRGVLSATAHVLQSEARPSHELVEEQLKNMVLVMHAAGYLVEGSAPGTLHRAMWVETWRRMDTVRPALRELVTQATS</sequence>
<organism evidence="3 4">
    <name type="scientific">Malassezia equina</name>
    <dbReference type="NCBI Taxonomy" id="1381935"/>
    <lineage>
        <taxon>Eukaryota</taxon>
        <taxon>Fungi</taxon>
        <taxon>Dikarya</taxon>
        <taxon>Basidiomycota</taxon>
        <taxon>Ustilaginomycotina</taxon>
        <taxon>Malasseziomycetes</taxon>
        <taxon>Malasseziales</taxon>
        <taxon>Malasseziaceae</taxon>
        <taxon>Malassezia</taxon>
    </lineage>
</organism>
<dbReference type="FunFam" id="1.10.1000.11:FF:000002">
    <property type="entry name" value="Cytohesin 1"/>
    <property type="match status" value="1"/>
</dbReference>
<dbReference type="PROSITE" id="PS50190">
    <property type="entry name" value="SEC7"/>
    <property type="match status" value="1"/>
</dbReference>
<dbReference type="InterPro" id="IPR032691">
    <property type="entry name" value="Mon2/Sec7/BIG1-like_HUS"/>
</dbReference>
<dbReference type="InterPro" id="IPR056604">
    <property type="entry name" value="GBF1-like_TPR"/>
</dbReference>
<dbReference type="SMART" id="SM00222">
    <property type="entry name" value="Sec7"/>
    <property type="match status" value="1"/>
</dbReference>
<protein>
    <submittedName>
        <fullName evidence="3">GDP/GTP exchange factor for ARF</fullName>
    </submittedName>
</protein>
<dbReference type="PANTHER" id="PTHR10663">
    <property type="entry name" value="GUANYL-NUCLEOTIDE EXCHANGE FACTOR"/>
    <property type="match status" value="1"/>
</dbReference>
<evidence type="ECO:0000313" key="3">
    <source>
        <dbReference type="EMBL" id="WFD23718.1"/>
    </source>
</evidence>
<accession>A0AAF0EFX5</accession>
<feature type="region of interest" description="Disordered" evidence="1">
    <location>
        <begin position="303"/>
        <end position="396"/>
    </location>
</feature>
<feature type="compositionally biased region" description="Low complexity" evidence="1">
    <location>
        <begin position="367"/>
        <end position="377"/>
    </location>
</feature>
<proteinExistence type="predicted"/>
<feature type="compositionally biased region" description="Low complexity" evidence="1">
    <location>
        <begin position="338"/>
        <end position="354"/>
    </location>
</feature>
<dbReference type="CDD" id="cd00171">
    <property type="entry name" value="Sec7"/>
    <property type="match status" value="1"/>
</dbReference>
<dbReference type="GO" id="GO:0005794">
    <property type="term" value="C:Golgi apparatus"/>
    <property type="evidence" value="ECO:0007669"/>
    <property type="project" value="UniProtKB-ARBA"/>
</dbReference>
<keyword evidence="4" id="KW-1185">Reference proteome</keyword>
<dbReference type="PANTHER" id="PTHR10663:SF388">
    <property type="entry name" value="GOLGI-SPECIFIC BREFELDIN A-RESISTANCE GUANINE NUCLEOTIDE EXCHANGE FACTOR 1"/>
    <property type="match status" value="1"/>
</dbReference>
<dbReference type="Pfam" id="PF23325">
    <property type="entry name" value="TPR_28"/>
    <property type="match status" value="1"/>
</dbReference>
<dbReference type="SUPFAM" id="SSF48425">
    <property type="entry name" value="Sec7 domain"/>
    <property type="match status" value="1"/>
</dbReference>
<dbReference type="GO" id="GO:0005085">
    <property type="term" value="F:guanyl-nucleotide exchange factor activity"/>
    <property type="evidence" value="ECO:0007669"/>
    <property type="project" value="InterPro"/>
</dbReference>
<evidence type="ECO:0000259" key="2">
    <source>
        <dbReference type="PROSITE" id="PS50190"/>
    </source>
</evidence>
<dbReference type="Gene3D" id="1.10.220.20">
    <property type="match status" value="1"/>
</dbReference>
<dbReference type="Proteomes" id="UP001214415">
    <property type="component" value="Chromosome 4"/>
</dbReference>
<dbReference type="GO" id="GO:0016192">
    <property type="term" value="P:vesicle-mediated transport"/>
    <property type="evidence" value="ECO:0007669"/>
    <property type="project" value="UniProtKB-ARBA"/>
</dbReference>
<feature type="domain" description="SEC7" evidence="2">
    <location>
        <begin position="653"/>
        <end position="843"/>
    </location>
</feature>
<name>A0AAF0EFX5_9BASI</name>
<dbReference type="InterPro" id="IPR035999">
    <property type="entry name" value="Sec7_dom_sf"/>
</dbReference>
<dbReference type="InterPro" id="IPR000904">
    <property type="entry name" value="Sec7_dom"/>
</dbReference>